<keyword evidence="2" id="KW-0378">Hydrolase</keyword>
<dbReference type="AlphaFoldDB" id="A0A1H3CLC9"/>
<dbReference type="InterPro" id="IPR052897">
    <property type="entry name" value="Sec-Metab_Biosynth_Hydrolase"/>
</dbReference>
<dbReference type="Pfam" id="PF12697">
    <property type="entry name" value="Abhydrolase_6"/>
    <property type="match status" value="1"/>
</dbReference>
<dbReference type="InterPro" id="IPR029058">
    <property type="entry name" value="AB_hydrolase_fold"/>
</dbReference>
<evidence type="ECO:0000259" key="1">
    <source>
        <dbReference type="Pfam" id="PF12697"/>
    </source>
</evidence>
<dbReference type="PANTHER" id="PTHR37017:SF11">
    <property type="entry name" value="ESTERASE_LIPASE_THIOESTERASE DOMAIN-CONTAINING PROTEIN"/>
    <property type="match status" value="1"/>
</dbReference>
<dbReference type="InterPro" id="IPR000073">
    <property type="entry name" value="AB_hydrolase_1"/>
</dbReference>
<dbReference type="SUPFAM" id="SSF53474">
    <property type="entry name" value="alpha/beta-Hydrolases"/>
    <property type="match status" value="1"/>
</dbReference>
<accession>A0A1H3CLC9</accession>
<sequence>MSPARTDGQDDVRATFVLVPGAGGQAWYWHRLVPELERRGGTAVAVDLPAGDDTAGLERYTQTVLDAAAGSPGGPLVVVGQSMGGLTAPLVCTRRPVDLLVLLNAMVPRPGETGGEWWAATGHEAARAEAARAHGWPLDEDAFIHDVPPEVLATAPVPFAQSGTPFTEPWPMPGWPDVPTRVLAGRDDRFFPVGFQRRVAAERLGLPVEELPGGHLVALSRPVELADRLVGSLAALPAP</sequence>
<gene>
    <name evidence="2" type="ORF">SAMN05660209_00667</name>
</gene>
<feature type="domain" description="AB hydrolase-1" evidence="1">
    <location>
        <begin position="16"/>
        <end position="227"/>
    </location>
</feature>
<dbReference type="Gene3D" id="3.40.50.1820">
    <property type="entry name" value="alpha/beta hydrolase"/>
    <property type="match status" value="1"/>
</dbReference>
<protein>
    <submittedName>
        <fullName evidence="2">Alpha/beta hydrolase family protein</fullName>
    </submittedName>
</protein>
<dbReference type="STRING" id="1137993.SAMN05660209_00667"/>
<name>A0A1H3CLC9_9ACTN</name>
<evidence type="ECO:0000313" key="2">
    <source>
        <dbReference type="EMBL" id="SDX54896.1"/>
    </source>
</evidence>
<dbReference type="EMBL" id="FNOT01000002">
    <property type="protein sequence ID" value="SDX54896.1"/>
    <property type="molecule type" value="Genomic_DNA"/>
</dbReference>
<dbReference type="GO" id="GO:0016787">
    <property type="term" value="F:hydrolase activity"/>
    <property type="evidence" value="ECO:0007669"/>
    <property type="project" value="UniProtKB-KW"/>
</dbReference>
<organism evidence="2 3">
    <name type="scientific">Geodermatophilus africanus</name>
    <dbReference type="NCBI Taxonomy" id="1137993"/>
    <lineage>
        <taxon>Bacteria</taxon>
        <taxon>Bacillati</taxon>
        <taxon>Actinomycetota</taxon>
        <taxon>Actinomycetes</taxon>
        <taxon>Geodermatophilales</taxon>
        <taxon>Geodermatophilaceae</taxon>
        <taxon>Geodermatophilus</taxon>
    </lineage>
</organism>
<evidence type="ECO:0000313" key="3">
    <source>
        <dbReference type="Proteomes" id="UP000198921"/>
    </source>
</evidence>
<keyword evidence="3" id="KW-1185">Reference proteome</keyword>
<dbReference type="RefSeq" id="WP_170856623.1">
    <property type="nucleotide sequence ID" value="NZ_FNOT01000002.1"/>
</dbReference>
<proteinExistence type="predicted"/>
<dbReference type="Proteomes" id="UP000198921">
    <property type="component" value="Unassembled WGS sequence"/>
</dbReference>
<reference evidence="3" key="1">
    <citation type="submission" date="2016-10" db="EMBL/GenBank/DDBJ databases">
        <authorList>
            <person name="Varghese N."/>
            <person name="Submissions S."/>
        </authorList>
    </citation>
    <scope>NUCLEOTIDE SEQUENCE [LARGE SCALE GENOMIC DNA]</scope>
    <source>
        <strain evidence="3">DSM 45422</strain>
    </source>
</reference>
<dbReference type="PANTHER" id="PTHR37017">
    <property type="entry name" value="AB HYDROLASE-1 DOMAIN-CONTAINING PROTEIN-RELATED"/>
    <property type="match status" value="1"/>
</dbReference>